<reference evidence="1" key="1">
    <citation type="journal article" date="2015" name="Nature">
        <title>Complex archaea that bridge the gap between prokaryotes and eukaryotes.</title>
        <authorList>
            <person name="Spang A."/>
            <person name="Saw J.H."/>
            <person name="Jorgensen S.L."/>
            <person name="Zaremba-Niedzwiedzka K."/>
            <person name="Martijn J."/>
            <person name="Lind A.E."/>
            <person name="van Eijk R."/>
            <person name="Schleper C."/>
            <person name="Guy L."/>
            <person name="Ettema T.J."/>
        </authorList>
    </citation>
    <scope>NUCLEOTIDE SEQUENCE</scope>
</reference>
<gene>
    <name evidence="1" type="ORF">LCGC14_2619260</name>
</gene>
<sequence length="61" mass="7008">MTDKLRTFECRSRFEIKARSRKDAEAALDVSVIAMTARIDVENEVHIRLTSIEVLGEVEEE</sequence>
<protein>
    <submittedName>
        <fullName evidence="1">Uncharacterized protein</fullName>
    </submittedName>
</protein>
<accession>A0A0F9CW49</accession>
<dbReference type="AlphaFoldDB" id="A0A0F9CW49"/>
<evidence type="ECO:0000313" key="1">
    <source>
        <dbReference type="EMBL" id="KKL04118.1"/>
    </source>
</evidence>
<organism evidence="1">
    <name type="scientific">marine sediment metagenome</name>
    <dbReference type="NCBI Taxonomy" id="412755"/>
    <lineage>
        <taxon>unclassified sequences</taxon>
        <taxon>metagenomes</taxon>
        <taxon>ecological metagenomes</taxon>
    </lineage>
</organism>
<dbReference type="EMBL" id="LAZR01044658">
    <property type="protein sequence ID" value="KKL04118.1"/>
    <property type="molecule type" value="Genomic_DNA"/>
</dbReference>
<proteinExistence type="predicted"/>
<comment type="caution">
    <text evidence="1">The sequence shown here is derived from an EMBL/GenBank/DDBJ whole genome shotgun (WGS) entry which is preliminary data.</text>
</comment>
<name>A0A0F9CW49_9ZZZZ</name>